<name>A0A914VVR8_9BILA</name>
<organism evidence="8 9">
    <name type="scientific">Plectus sambesii</name>
    <dbReference type="NCBI Taxonomy" id="2011161"/>
    <lineage>
        <taxon>Eukaryota</taxon>
        <taxon>Metazoa</taxon>
        <taxon>Ecdysozoa</taxon>
        <taxon>Nematoda</taxon>
        <taxon>Chromadorea</taxon>
        <taxon>Plectida</taxon>
        <taxon>Plectina</taxon>
        <taxon>Plectoidea</taxon>
        <taxon>Plectidae</taxon>
        <taxon>Plectus</taxon>
    </lineage>
</organism>
<protein>
    <submittedName>
        <fullName evidence="9">Transmembrane protein 234</fullName>
    </submittedName>
</protein>
<dbReference type="SUPFAM" id="SSF103481">
    <property type="entry name" value="Multidrug resistance efflux transporter EmrE"/>
    <property type="match status" value="1"/>
</dbReference>
<evidence type="ECO:0000256" key="2">
    <source>
        <dbReference type="ARBA" id="ARBA00005977"/>
    </source>
</evidence>
<feature type="region of interest" description="Disordered" evidence="6">
    <location>
        <begin position="29"/>
        <end position="48"/>
    </location>
</feature>
<keyword evidence="4 7" id="KW-1133">Transmembrane helix</keyword>
<comment type="similarity">
    <text evidence="2">Belongs to the TMEM234 family.</text>
</comment>
<dbReference type="PANTHER" id="PTHR28668">
    <property type="entry name" value="TRANSMEMBRANE PROTEIN 234"/>
    <property type="match status" value="1"/>
</dbReference>
<keyword evidence="8" id="KW-1185">Reference proteome</keyword>
<feature type="transmembrane region" description="Helical" evidence="7">
    <location>
        <begin position="120"/>
        <end position="139"/>
    </location>
</feature>
<evidence type="ECO:0000256" key="7">
    <source>
        <dbReference type="SAM" id="Phobius"/>
    </source>
</evidence>
<reference evidence="9" key="1">
    <citation type="submission" date="2022-11" db="UniProtKB">
        <authorList>
            <consortium name="WormBaseParasite"/>
        </authorList>
    </citation>
    <scope>IDENTIFICATION</scope>
</reference>
<evidence type="ECO:0000256" key="6">
    <source>
        <dbReference type="SAM" id="MobiDB-lite"/>
    </source>
</evidence>
<accession>A0A914VVR8</accession>
<keyword evidence="5 7" id="KW-0472">Membrane</keyword>
<dbReference type="Gene3D" id="1.10.3730.20">
    <property type="match status" value="1"/>
</dbReference>
<dbReference type="PANTHER" id="PTHR28668:SF1">
    <property type="entry name" value="TRANSMEMBRANE PROTEIN 234"/>
    <property type="match status" value="1"/>
</dbReference>
<comment type="subcellular location">
    <subcellularLocation>
        <location evidence="1">Membrane</location>
        <topology evidence="1">Multi-pass membrane protein</topology>
    </subcellularLocation>
</comment>
<dbReference type="Proteomes" id="UP000887566">
    <property type="component" value="Unplaced"/>
</dbReference>
<dbReference type="GO" id="GO:0016020">
    <property type="term" value="C:membrane"/>
    <property type="evidence" value="ECO:0007669"/>
    <property type="project" value="UniProtKB-SubCell"/>
</dbReference>
<evidence type="ECO:0000256" key="5">
    <source>
        <dbReference type="ARBA" id="ARBA00023136"/>
    </source>
</evidence>
<dbReference type="InterPro" id="IPR037185">
    <property type="entry name" value="EmrE-like"/>
</dbReference>
<evidence type="ECO:0000313" key="8">
    <source>
        <dbReference type="Proteomes" id="UP000887566"/>
    </source>
</evidence>
<dbReference type="Pfam" id="PF10639">
    <property type="entry name" value="TMEM234"/>
    <property type="match status" value="1"/>
</dbReference>
<keyword evidence="3 7" id="KW-0812">Transmembrane</keyword>
<dbReference type="AlphaFoldDB" id="A0A914VVR8"/>
<proteinExistence type="inferred from homology"/>
<sequence length="140" mass="15102">MLSSVEIGSIMVVSLMWGGTNPLLRIGSRSATARSQSSTSSSSSSSRGASRLLRPFLEMWALLKDWRFSIPLMINQMASVLFIVLLASLPLTVVVPVVNSLTFLVTAVVGFLLGEPTASFRLWLGTYCILIGIGICLYTS</sequence>
<dbReference type="WBParaSite" id="PSAMB.scaffold265size96537.g4057.t1">
    <property type="protein sequence ID" value="PSAMB.scaffold265size96537.g4057.t1"/>
    <property type="gene ID" value="PSAMB.scaffold265size96537.g4057"/>
</dbReference>
<evidence type="ECO:0000256" key="4">
    <source>
        <dbReference type="ARBA" id="ARBA00022989"/>
    </source>
</evidence>
<evidence type="ECO:0000256" key="3">
    <source>
        <dbReference type="ARBA" id="ARBA00022692"/>
    </source>
</evidence>
<evidence type="ECO:0000313" key="9">
    <source>
        <dbReference type="WBParaSite" id="PSAMB.scaffold265size96537.g4057.t1"/>
    </source>
</evidence>
<dbReference type="InterPro" id="IPR018908">
    <property type="entry name" value="TMEM234"/>
</dbReference>
<evidence type="ECO:0000256" key="1">
    <source>
        <dbReference type="ARBA" id="ARBA00004141"/>
    </source>
</evidence>